<evidence type="ECO:0000313" key="3">
    <source>
        <dbReference type="EMBL" id="TPG32435.1"/>
    </source>
</evidence>
<feature type="transmembrane region" description="Helical" evidence="2">
    <location>
        <begin position="88"/>
        <end position="108"/>
    </location>
</feature>
<name>A0A502E401_9MYCO</name>
<keyword evidence="2" id="KW-0472">Membrane</keyword>
<reference evidence="3 4" key="1">
    <citation type="journal article" date="2019" name="Environ. Microbiol.">
        <title>Species interactions and distinct microbial communities in high Arctic permafrost affected cryosols are associated with the CH4 and CO2 gas fluxes.</title>
        <authorList>
            <person name="Altshuler I."/>
            <person name="Hamel J."/>
            <person name="Turney S."/>
            <person name="Magnuson E."/>
            <person name="Levesque R."/>
            <person name="Greer C."/>
            <person name="Whyte L.G."/>
        </authorList>
    </citation>
    <scope>NUCLEOTIDE SEQUENCE [LARGE SCALE GENOMIC DNA]</scope>
    <source>
        <strain evidence="3 4">S5.20</strain>
    </source>
</reference>
<feature type="transmembrane region" description="Helical" evidence="2">
    <location>
        <begin position="224"/>
        <end position="243"/>
    </location>
</feature>
<accession>A0A502E401</accession>
<protein>
    <recommendedName>
        <fullName evidence="5">Carotenoid biosynthesis protein</fullName>
    </recommendedName>
</protein>
<evidence type="ECO:0000313" key="4">
    <source>
        <dbReference type="Proteomes" id="UP000320095"/>
    </source>
</evidence>
<keyword evidence="4" id="KW-1185">Reference proteome</keyword>
<evidence type="ECO:0000256" key="2">
    <source>
        <dbReference type="SAM" id="Phobius"/>
    </source>
</evidence>
<feature type="transmembrane region" description="Helical" evidence="2">
    <location>
        <begin position="48"/>
        <end position="68"/>
    </location>
</feature>
<feature type="transmembrane region" description="Helical" evidence="2">
    <location>
        <begin position="161"/>
        <end position="180"/>
    </location>
</feature>
<organism evidence="3 4">
    <name type="scientific">Mycolicibacterium hodleri</name>
    <dbReference type="NCBI Taxonomy" id="49897"/>
    <lineage>
        <taxon>Bacteria</taxon>
        <taxon>Bacillati</taxon>
        <taxon>Actinomycetota</taxon>
        <taxon>Actinomycetes</taxon>
        <taxon>Mycobacteriales</taxon>
        <taxon>Mycobacteriaceae</taxon>
        <taxon>Mycolicibacterium</taxon>
    </lineage>
</organism>
<keyword evidence="2" id="KW-0812">Transmembrane</keyword>
<evidence type="ECO:0008006" key="5">
    <source>
        <dbReference type="Google" id="ProtNLM"/>
    </source>
</evidence>
<keyword evidence="2" id="KW-1133">Transmembrane helix</keyword>
<dbReference type="Proteomes" id="UP000320095">
    <property type="component" value="Unassembled WGS sequence"/>
</dbReference>
<evidence type="ECO:0000256" key="1">
    <source>
        <dbReference type="SAM" id="MobiDB-lite"/>
    </source>
</evidence>
<sequence>MNFVNPMLNVATSQAVQVGGEILFGAVALIALGYCIRVARRQRKLWPLYLYAGSALNFLYEPFNNLLGHCAYPVIGQHTLITVFDQHIPIYIGLVYIFYFSLPVPLLVQRWEAGITKRQFWKDYIVLAVLVAAFEPMFIKFGWWLYHGGNQALAFTGFPMWWWFANPMCVFAVAAMVFLLRRYVFTSNRQAVLIVPLVPLTLFASHASAATPVFVAINQTTGDGWTTAASIVTIGISLLYVWIISKAVISTARPTPEPTDVTEHSGRVHSMT</sequence>
<gene>
    <name evidence="3" type="ORF">EAH80_19365</name>
</gene>
<feature type="transmembrane region" description="Helical" evidence="2">
    <location>
        <begin position="124"/>
        <end position="146"/>
    </location>
</feature>
<feature type="region of interest" description="Disordered" evidence="1">
    <location>
        <begin position="253"/>
        <end position="272"/>
    </location>
</feature>
<feature type="transmembrane region" description="Helical" evidence="2">
    <location>
        <begin position="15"/>
        <end position="36"/>
    </location>
</feature>
<dbReference type="AlphaFoldDB" id="A0A502E401"/>
<comment type="caution">
    <text evidence="3">The sequence shown here is derived from an EMBL/GenBank/DDBJ whole genome shotgun (WGS) entry which is preliminary data.</text>
</comment>
<dbReference type="EMBL" id="RCZG01000008">
    <property type="protein sequence ID" value="TPG32435.1"/>
    <property type="molecule type" value="Genomic_DNA"/>
</dbReference>
<feature type="transmembrane region" description="Helical" evidence="2">
    <location>
        <begin position="192"/>
        <end position="218"/>
    </location>
</feature>
<proteinExistence type="predicted"/>